<dbReference type="PANTHER" id="PTHR46825">
    <property type="entry name" value="D-ALANYL-D-ALANINE-CARBOXYPEPTIDASE/ENDOPEPTIDASE AMPH"/>
    <property type="match status" value="1"/>
</dbReference>
<dbReference type="InterPro" id="IPR050491">
    <property type="entry name" value="AmpC-like"/>
</dbReference>
<dbReference type="SUPFAM" id="SSF56601">
    <property type="entry name" value="beta-lactamase/transpeptidase-like"/>
    <property type="match status" value="1"/>
</dbReference>
<evidence type="ECO:0000313" key="4">
    <source>
        <dbReference type="Proteomes" id="UP000321798"/>
    </source>
</evidence>
<evidence type="ECO:0000259" key="2">
    <source>
        <dbReference type="Pfam" id="PF00144"/>
    </source>
</evidence>
<dbReference type="Gene3D" id="3.40.710.10">
    <property type="entry name" value="DD-peptidase/beta-lactamase superfamily"/>
    <property type="match status" value="1"/>
</dbReference>
<evidence type="ECO:0000256" key="1">
    <source>
        <dbReference type="SAM" id="MobiDB-lite"/>
    </source>
</evidence>
<dbReference type="PANTHER" id="PTHR46825:SF9">
    <property type="entry name" value="BETA-LACTAMASE-RELATED DOMAIN-CONTAINING PROTEIN"/>
    <property type="match status" value="1"/>
</dbReference>
<dbReference type="InterPro" id="IPR001466">
    <property type="entry name" value="Beta-lactam-related"/>
</dbReference>
<dbReference type="AlphaFoldDB" id="A0A512PC32"/>
<feature type="domain" description="Beta-lactamase-related" evidence="2">
    <location>
        <begin position="21"/>
        <end position="347"/>
    </location>
</feature>
<organism evidence="3 4">
    <name type="scientific">Cellulomonas soli</name>
    <dbReference type="NCBI Taxonomy" id="931535"/>
    <lineage>
        <taxon>Bacteria</taxon>
        <taxon>Bacillati</taxon>
        <taxon>Actinomycetota</taxon>
        <taxon>Actinomycetes</taxon>
        <taxon>Micrococcales</taxon>
        <taxon>Cellulomonadaceae</taxon>
        <taxon>Cellulomonas</taxon>
    </lineage>
</organism>
<accession>A0A512PC32</accession>
<name>A0A512PC32_9CELL</name>
<keyword evidence="4" id="KW-1185">Reference proteome</keyword>
<feature type="region of interest" description="Disordered" evidence="1">
    <location>
        <begin position="366"/>
        <end position="390"/>
    </location>
</feature>
<sequence length="497" mass="52533">METPRMSTTTDTIRAAAGYLASWVEAQAAHQRVPGVQVAIRSEGELVLDLAVGVADVTTGEPLRTDHLFRIASHSKTFTATAILQLVEQGRLRLDDPVGSYVPELADGGSPVAAVTVRELLGHQGGVIRDGDQADFWQLEYPFPDRATLLADVLAHGHVHERNEHFKYSNVGYSLLGLVIEAVTGTTFAEHLHTAVVAPLGVTHTGAELDPARAGEYAAGHTGLLLGAVDRETIEHVDTRAMAAATGFYSTAADLTVYGSAHCLGDTRLLSDDSKRIMQRLESVVSQDDGTEIGRYGVGIELKTVGKRALVGHSGGYPGHITRTYIDPKAKLVVSVLTNAVDGPADQIAVGLLALVDLALNPPKATDTTSDTATADGDAETPAAEATTADPARFTGRFAGLMGLMDLTVLGGRPVIVHPTYPDPKAAHDELEVLDDDRLLLRAEASFGPAGEVVHLTRAEDGTITSVRVGGMTSWPLADFLARRSSMTRVAAPKVSA</sequence>
<dbReference type="InterPro" id="IPR012338">
    <property type="entry name" value="Beta-lactam/transpept-like"/>
</dbReference>
<proteinExistence type="predicted"/>
<comment type="caution">
    <text evidence="3">The sequence shown here is derived from an EMBL/GenBank/DDBJ whole genome shotgun (WGS) entry which is preliminary data.</text>
</comment>
<dbReference type="Pfam" id="PF00144">
    <property type="entry name" value="Beta-lactamase"/>
    <property type="match status" value="1"/>
</dbReference>
<protein>
    <recommendedName>
        <fullName evidence="2">Beta-lactamase-related domain-containing protein</fullName>
    </recommendedName>
</protein>
<dbReference type="Proteomes" id="UP000321798">
    <property type="component" value="Unassembled WGS sequence"/>
</dbReference>
<dbReference type="EMBL" id="BKAL01000004">
    <property type="protein sequence ID" value="GEP68769.1"/>
    <property type="molecule type" value="Genomic_DNA"/>
</dbReference>
<gene>
    <name evidence="3" type="ORF">CSO01_14840</name>
</gene>
<reference evidence="3 4" key="1">
    <citation type="submission" date="2019-07" db="EMBL/GenBank/DDBJ databases">
        <title>Whole genome shotgun sequence of Cellulomonas soli NBRC 109434.</title>
        <authorList>
            <person name="Hosoyama A."/>
            <person name="Uohara A."/>
            <person name="Ohji S."/>
            <person name="Ichikawa N."/>
        </authorList>
    </citation>
    <scope>NUCLEOTIDE SEQUENCE [LARGE SCALE GENOMIC DNA]</scope>
    <source>
        <strain evidence="3 4">NBRC 109434</strain>
    </source>
</reference>
<evidence type="ECO:0000313" key="3">
    <source>
        <dbReference type="EMBL" id="GEP68769.1"/>
    </source>
</evidence>